<dbReference type="RefSeq" id="WP_195034438.1">
    <property type="nucleotide sequence ID" value="NZ_JADLRE010000015.1"/>
</dbReference>
<keyword evidence="4" id="KW-1185">Reference proteome</keyword>
<evidence type="ECO:0000313" key="3">
    <source>
        <dbReference type="EMBL" id="MBF6227431.1"/>
    </source>
</evidence>
<keyword evidence="2" id="KW-0472">Membrane</keyword>
<reference evidence="3 4" key="1">
    <citation type="submission" date="2020-10" db="EMBL/GenBank/DDBJ databases">
        <title>Identification of Nocardia species via Next-generation sequencing and recognition of intraspecies genetic diversity.</title>
        <authorList>
            <person name="Li P."/>
            <person name="Li P."/>
            <person name="Lu B."/>
        </authorList>
    </citation>
    <scope>NUCLEOTIDE SEQUENCE [LARGE SCALE GENOMIC DNA]</scope>
    <source>
        <strain evidence="3 4">N-11</strain>
    </source>
</reference>
<protein>
    <submittedName>
        <fullName evidence="3">Uncharacterized protein</fullName>
    </submittedName>
</protein>
<keyword evidence="2" id="KW-1133">Transmembrane helix</keyword>
<dbReference type="Proteomes" id="UP000807309">
    <property type="component" value="Unassembled WGS sequence"/>
</dbReference>
<keyword evidence="2" id="KW-0812">Transmembrane</keyword>
<evidence type="ECO:0000256" key="2">
    <source>
        <dbReference type="SAM" id="Phobius"/>
    </source>
</evidence>
<feature type="region of interest" description="Disordered" evidence="1">
    <location>
        <begin position="48"/>
        <end position="71"/>
    </location>
</feature>
<name>A0ABS0CAP8_9NOCA</name>
<organism evidence="3 4">
    <name type="scientific">Nocardia abscessus</name>
    <dbReference type="NCBI Taxonomy" id="120957"/>
    <lineage>
        <taxon>Bacteria</taxon>
        <taxon>Bacillati</taxon>
        <taxon>Actinomycetota</taxon>
        <taxon>Actinomycetes</taxon>
        <taxon>Mycobacteriales</taxon>
        <taxon>Nocardiaceae</taxon>
        <taxon>Nocardia</taxon>
    </lineage>
</organism>
<evidence type="ECO:0000313" key="4">
    <source>
        <dbReference type="Proteomes" id="UP000807309"/>
    </source>
</evidence>
<dbReference type="EMBL" id="JADLRE010000015">
    <property type="protein sequence ID" value="MBF6227431.1"/>
    <property type="molecule type" value="Genomic_DNA"/>
</dbReference>
<evidence type="ECO:0000256" key="1">
    <source>
        <dbReference type="SAM" id="MobiDB-lite"/>
    </source>
</evidence>
<sequence>MTQNDPIPAPPRGNRYGSTHFWTVVGSSAGVVSVVVALVVFGVTQCSGPNSASEPSGIPPVPTTGPTSSTELPNTAAPLAQGHGRLINVEGIDLDNGQVRDQNEPGIDMSPSKTGDSLNAMTNGRARFAVPREDIGPDRCAKIPPVAWTQTLDDVYHLRPGSHLCVQTDQGNLSDLTLTHIPSAAEQYLEFDFATRRTA</sequence>
<comment type="caution">
    <text evidence="3">The sequence shown here is derived from an EMBL/GenBank/DDBJ whole genome shotgun (WGS) entry which is preliminary data.</text>
</comment>
<accession>A0ABS0CAP8</accession>
<feature type="transmembrane region" description="Helical" evidence="2">
    <location>
        <begin position="21"/>
        <end position="43"/>
    </location>
</feature>
<proteinExistence type="predicted"/>
<gene>
    <name evidence="3" type="ORF">IU470_20260</name>
</gene>